<dbReference type="Pfam" id="PF03663">
    <property type="entry name" value="Glyco_hydro_76"/>
    <property type="match status" value="1"/>
</dbReference>
<dbReference type="PANTHER" id="PTHR47791:SF4">
    <property type="entry name" value="(PUTATIVE SECRETED PROTEIN)-RELATED"/>
    <property type="match status" value="1"/>
</dbReference>
<dbReference type="Proteomes" id="UP000291117">
    <property type="component" value="Unassembled WGS sequence"/>
</dbReference>
<comment type="caution">
    <text evidence="1">The sequence shown here is derived from an EMBL/GenBank/DDBJ whole genome shotgun (WGS) entry which is preliminary data.</text>
</comment>
<protein>
    <submittedName>
        <fullName evidence="1">Glycoside hydrolase</fullName>
    </submittedName>
</protein>
<dbReference type="PIRSF" id="PIRSF021505">
    <property type="entry name" value="O_gly_hdrol"/>
    <property type="match status" value="1"/>
</dbReference>
<dbReference type="PANTHER" id="PTHR47791">
    <property type="entry name" value="MEIOTICALLY UP-REGULATED GENE 191 PROTEIN"/>
    <property type="match status" value="1"/>
</dbReference>
<name>A0A4R0N941_9SPHI</name>
<dbReference type="OrthoDB" id="2505409at2"/>
<dbReference type="Gene3D" id="1.50.10.20">
    <property type="match status" value="1"/>
</dbReference>
<sequence length="345" mass="39945">MFIGLNLHAQSIPYGERIKTLNRNIDLYLKDNKTGLYFETTDSVRKENKYSWLWPLCALIQAANEQETLEPGKKHMAPVVKAIDQYYNSKQPPAYQDYVTSERLSGKFYDDNQWIAIAYLDAYKRTKNPKYLQDSKMIYQFMMKGLDTAAGGGLYWKEGDPTTKNTCSNGPGILVALELYKVTKDQQYLTAALDIYNWTYRKLESPEGLFYDAIKIPSGKIDKAFYTYNVGTMLQSNVLLYSITAEQQYLLKAQRLAAASRAHFYKNERLPGHYWFNAVMLRGYLALYAIDKNSAWIDFFIKDAERVWRDERDGKDMLGKHKSLIDQAAMIEIYARLALLRSPLF</sequence>
<evidence type="ECO:0000313" key="2">
    <source>
        <dbReference type="Proteomes" id="UP000291117"/>
    </source>
</evidence>
<dbReference type="GO" id="GO:0005975">
    <property type="term" value="P:carbohydrate metabolic process"/>
    <property type="evidence" value="ECO:0007669"/>
    <property type="project" value="InterPro"/>
</dbReference>
<proteinExistence type="predicted"/>
<dbReference type="InterPro" id="IPR014512">
    <property type="entry name" value="O_gly_hydro"/>
</dbReference>
<organism evidence="1 2">
    <name type="scientific">Pedobacter hiemivivus</name>
    <dbReference type="NCBI Taxonomy" id="2530454"/>
    <lineage>
        <taxon>Bacteria</taxon>
        <taxon>Pseudomonadati</taxon>
        <taxon>Bacteroidota</taxon>
        <taxon>Sphingobacteriia</taxon>
        <taxon>Sphingobacteriales</taxon>
        <taxon>Sphingobacteriaceae</taxon>
        <taxon>Pedobacter</taxon>
    </lineage>
</organism>
<dbReference type="InterPro" id="IPR005198">
    <property type="entry name" value="Glyco_hydro_76"/>
</dbReference>
<dbReference type="SUPFAM" id="SSF48208">
    <property type="entry name" value="Six-hairpin glycosidases"/>
    <property type="match status" value="1"/>
</dbReference>
<dbReference type="InterPro" id="IPR053169">
    <property type="entry name" value="MUG_Protein"/>
</dbReference>
<dbReference type="GO" id="GO:0016787">
    <property type="term" value="F:hydrolase activity"/>
    <property type="evidence" value="ECO:0007669"/>
    <property type="project" value="UniProtKB-KW"/>
</dbReference>
<keyword evidence="2" id="KW-1185">Reference proteome</keyword>
<reference evidence="1 2" key="1">
    <citation type="submission" date="2019-02" db="EMBL/GenBank/DDBJ databases">
        <title>Pedobacter sp. RP-3-8 sp. nov., isolated from Arctic soil.</title>
        <authorList>
            <person name="Dahal R.H."/>
        </authorList>
    </citation>
    <scope>NUCLEOTIDE SEQUENCE [LARGE SCALE GENOMIC DNA]</scope>
    <source>
        <strain evidence="1 2">RP-3-8</strain>
    </source>
</reference>
<dbReference type="EMBL" id="SJSM01000008">
    <property type="protein sequence ID" value="TCC95873.1"/>
    <property type="molecule type" value="Genomic_DNA"/>
</dbReference>
<evidence type="ECO:0000313" key="1">
    <source>
        <dbReference type="EMBL" id="TCC95873.1"/>
    </source>
</evidence>
<accession>A0A4R0N941</accession>
<dbReference type="InterPro" id="IPR008928">
    <property type="entry name" value="6-hairpin_glycosidase_sf"/>
</dbReference>
<keyword evidence="1" id="KW-0378">Hydrolase</keyword>
<gene>
    <name evidence="1" type="ORF">EZ444_14090</name>
</gene>
<dbReference type="AlphaFoldDB" id="A0A4R0N941"/>